<evidence type="ECO:0000313" key="1">
    <source>
        <dbReference type="EMBL" id="REG25278.1"/>
    </source>
</evidence>
<name>A0A3E0AZY4_9STAP</name>
<comment type="caution">
    <text evidence="1">The sequence shown here is derived from an EMBL/GenBank/DDBJ whole genome shotgun (WGS) entry which is preliminary data.</text>
</comment>
<keyword evidence="2" id="KW-1185">Reference proteome</keyword>
<dbReference type="AlphaFoldDB" id="A0A3E0AZY4"/>
<reference evidence="1 2" key="1">
    <citation type="submission" date="2018-08" db="EMBL/GenBank/DDBJ databases">
        <title>Genomic Encyclopedia of Type Strains, Phase IV (KMG-IV): sequencing the most valuable type-strain genomes for metagenomic binning, comparative biology and taxonomic classification.</title>
        <authorList>
            <person name="Goeker M."/>
        </authorList>
    </citation>
    <scope>NUCLEOTIDE SEQUENCE [LARGE SCALE GENOMIC DNA]</scope>
    <source>
        <strain evidence="1 2">DSM 17274</strain>
    </source>
</reference>
<evidence type="ECO:0000313" key="2">
    <source>
        <dbReference type="Proteomes" id="UP000257076"/>
    </source>
</evidence>
<accession>A0A3E0AZY4</accession>
<organism evidence="1 2">
    <name type="scientific">Jeotgalicoccus halotolerans</name>
    <dbReference type="NCBI Taxonomy" id="157227"/>
    <lineage>
        <taxon>Bacteria</taxon>
        <taxon>Bacillati</taxon>
        <taxon>Bacillota</taxon>
        <taxon>Bacilli</taxon>
        <taxon>Bacillales</taxon>
        <taxon>Staphylococcaceae</taxon>
        <taxon>Jeotgalicoccus</taxon>
    </lineage>
</organism>
<dbReference type="Proteomes" id="UP000257076">
    <property type="component" value="Unassembled WGS sequence"/>
</dbReference>
<dbReference type="EMBL" id="QUMW01000009">
    <property type="protein sequence ID" value="REG25278.1"/>
    <property type="molecule type" value="Genomic_DNA"/>
</dbReference>
<dbReference type="RefSeq" id="WP_115883981.1">
    <property type="nucleotide sequence ID" value="NZ_CBCSHX010000001.1"/>
</dbReference>
<proteinExistence type="predicted"/>
<sequence length="98" mass="12033">MVIIYKDYSKEEYDKEYNRILFGDKKVPPKEGDRYTKYVYVSRDGKLRSIDVARNIREYGCGFFGPTDYDNFWNWFDEHERHYLEKGFEVEYQQPSLF</sequence>
<protein>
    <submittedName>
        <fullName evidence="1">Uncharacterized protein</fullName>
    </submittedName>
</protein>
<gene>
    <name evidence="1" type="ORF">DFR63_0304</name>
</gene>